<dbReference type="EMBL" id="CACVBM020000154">
    <property type="protein sequence ID" value="CAA7015176.1"/>
    <property type="molecule type" value="Genomic_DNA"/>
</dbReference>
<dbReference type="PANTHER" id="PTHR27006">
    <property type="entry name" value="PROMASTIGOTE SURFACE ANTIGEN PROTEIN PSA"/>
    <property type="match status" value="1"/>
</dbReference>
<organism evidence="2 3">
    <name type="scientific">Microthlaspi erraticum</name>
    <dbReference type="NCBI Taxonomy" id="1685480"/>
    <lineage>
        <taxon>Eukaryota</taxon>
        <taxon>Viridiplantae</taxon>
        <taxon>Streptophyta</taxon>
        <taxon>Embryophyta</taxon>
        <taxon>Tracheophyta</taxon>
        <taxon>Spermatophyta</taxon>
        <taxon>Magnoliopsida</taxon>
        <taxon>eudicotyledons</taxon>
        <taxon>Gunneridae</taxon>
        <taxon>Pentapetalae</taxon>
        <taxon>rosids</taxon>
        <taxon>malvids</taxon>
        <taxon>Brassicales</taxon>
        <taxon>Brassicaceae</taxon>
        <taxon>Coluteocarpeae</taxon>
        <taxon>Microthlaspi</taxon>
    </lineage>
</organism>
<gene>
    <name evidence="2" type="ORF">MERR_LOCUS2411</name>
</gene>
<dbReference type="GO" id="GO:0004672">
    <property type="term" value="F:protein kinase activity"/>
    <property type="evidence" value="ECO:0007669"/>
    <property type="project" value="InterPro"/>
</dbReference>
<dbReference type="SUPFAM" id="SSF56112">
    <property type="entry name" value="Protein kinase-like (PK-like)"/>
    <property type="match status" value="1"/>
</dbReference>
<dbReference type="InterPro" id="IPR011009">
    <property type="entry name" value="Kinase-like_dom_sf"/>
</dbReference>
<accession>A0A6D2HLY5</accession>
<proteinExistence type="predicted"/>
<dbReference type="Pfam" id="PF07714">
    <property type="entry name" value="PK_Tyr_Ser-Thr"/>
    <property type="match status" value="1"/>
</dbReference>
<evidence type="ECO:0000259" key="1">
    <source>
        <dbReference type="Pfam" id="PF07714"/>
    </source>
</evidence>
<dbReference type="PANTHER" id="PTHR27006:SF574">
    <property type="entry name" value="PROTEIN KINASE DOMAIN-CONTAINING PROTEIN"/>
    <property type="match status" value="1"/>
</dbReference>
<name>A0A6D2HLY5_9BRAS</name>
<comment type="caution">
    <text evidence="2">The sequence shown here is derived from an EMBL/GenBank/DDBJ whole genome shotgun (WGS) entry which is preliminary data.</text>
</comment>
<reference evidence="2" key="1">
    <citation type="submission" date="2020-01" db="EMBL/GenBank/DDBJ databases">
        <authorList>
            <person name="Mishra B."/>
        </authorList>
    </citation>
    <scope>NUCLEOTIDE SEQUENCE [LARGE SCALE GENOMIC DNA]</scope>
</reference>
<dbReference type="Proteomes" id="UP000467841">
    <property type="component" value="Unassembled WGS sequence"/>
</dbReference>
<evidence type="ECO:0000313" key="2">
    <source>
        <dbReference type="EMBL" id="CAA7015176.1"/>
    </source>
</evidence>
<dbReference type="Gene3D" id="1.10.510.10">
    <property type="entry name" value="Transferase(Phosphotransferase) domain 1"/>
    <property type="match status" value="1"/>
</dbReference>
<feature type="domain" description="Serine-threonine/tyrosine-protein kinase catalytic" evidence="1">
    <location>
        <begin position="6"/>
        <end position="130"/>
    </location>
</feature>
<keyword evidence="3" id="KW-1185">Reference proteome</keyword>
<dbReference type="AlphaFoldDB" id="A0A6D2HLY5"/>
<dbReference type="OrthoDB" id="1112283at2759"/>
<protein>
    <recommendedName>
        <fullName evidence="1">Serine-threonine/tyrosine-protein kinase catalytic domain-containing protein</fullName>
    </recommendedName>
</protein>
<evidence type="ECO:0000313" key="3">
    <source>
        <dbReference type="Proteomes" id="UP000467841"/>
    </source>
</evidence>
<sequence>MARIFEMDQGGANTKSSWNLRLHVSEYVTHGEFSTKSDVYSFGVLILRSLVAKEQQLPPMDGSVNNLVTYVWKLWKKNSLHELTDPSIQEECIGDDSKKDEVIRCIHIGLLCVQENPTDRPAMSEIHQMLTNSSLSLHAPKPPGFFFPNGPGANSLAQESGSSQFTSKSFTCSVDDVTITSVNPR</sequence>
<dbReference type="InterPro" id="IPR001245">
    <property type="entry name" value="Ser-Thr/Tyr_kinase_cat_dom"/>
</dbReference>